<accession>A0ABT3HGH8</accession>
<feature type="domain" description="Amidase" evidence="1">
    <location>
        <begin position="28"/>
        <end position="457"/>
    </location>
</feature>
<protein>
    <submittedName>
        <fullName evidence="2">Asp-tRNA(Asn)/Glu-tRNA(Gln) amidotransferase A subunit family amidase</fullName>
    </submittedName>
</protein>
<dbReference type="SUPFAM" id="SSF75304">
    <property type="entry name" value="Amidase signature (AS) enzymes"/>
    <property type="match status" value="1"/>
</dbReference>
<proteinExistence type="predicted"/>
<dbReference type="InterPro" id="IPR023631">
    <property type="entry name" value="Amidase_dom"/>
</dbReference>
<dbReference type="Proteomes" id="UP001209755">
    <property type="component" value="Unassembled WGS sequence"/>
</dbReference>
<sequence length="500" mass="53090">MTRPTAPCDLGAIEARELIASGALSARELAESCIARVEAVDPAVNALVARDFDTFRDRAREADARQAAGLPLGPLHGLPFAVKDMIDVAGLPTTFGSEIFRDNIAKADDPIVTALRQAGALPIGKTNTPEWSAGANSRNRVWGTTANPYDLSLNCGGSSGGSAVALVCGFAPLATGSDTGGSLRTPAAFNGVVGFRPSPGVVPGHSRSIATLSITTAGPMARSVADCGLMLSVMAVADRYDPFTTVTADGTPWTSSRFADLPRVDLSRLRFAVTEDFGFAPTEGATRATFRSVMSDLASFLPKIDERHPDCTGADRIFAVLRALLFLGAHDRYVSEQPDHVGRNVTDNVIEARGYSAADVAEAMYAQSAYYRRWQDFFESCDYLIAPTVTAGPRDWHENAPLEIDGRKLDSYYHWLALAYASTIAGHPAISIPCGRYPGGVPFGLQIIGRRHDDLGVLAVTAQIERLIAGSSNLAPVAPDLNGLMAAPPLSSRHGFLDVE</sequence>
<evidence type="ECO:0000313" key="2">
    <source>
        <dbReference type="EMBL" id="MCW2309376.1"/>
    </source>
</evidence>
<comment type="caution">
    <text evidence="2">The sequence shown here is derived from an EMBL/GenBank/DDBJ whole genome shotgun (WGS) entry which is preliminary data.</text>
</comment>
<keyword evidence="3" id="KW-1185">Reference proteome</keyword>
<gene>
    <name evidence="2" type="ORF">M2319_003730</name>
</gene>
<reference evidence="3" key="1">
    <citation type="submission" date="2023-07" db="EMBL/GenBank/DDBJ databases">
        <title>Genome sequencing of Purple Non-Sulfur Bacteria from various extreme environments.</title>
        <authorList>
            <person name="Mayer M."/>
        </authorList>
    </citation>
    <scope>NUCLEOTIDE SEQUENCE [LARGE SCALE GENOMIC DNA]</scope>
    <source>
        <strain evidence="3">DSM 17935</strain>
    </source>
</reference>
<evidence type="ECO:0000313" key="3">
    <source>
        <dbReference type="Proteomes" id="UP001209755"/>
    </source>
</evidence>
<dbReference type="Gene3D" id="3.90.1300.10">
    <property type="entry name" value="Amidase signature (AS) domain"/>
    <property type="match status" value="1"/>
</dbReference>
<dbReference type="InterPro" id="IPR000120">
    <property type="entry name" value="Amidase"/>
</dbReference>
<dbReference type="InterPro" id="IPR036928">
    <property type="entry name" value="AS_sf"/>
</dbReference>
<dbReference type="PANTHER" id="PTHR11895">
    <property type="entry name" value="TRANSAMIDASE"/>
    <property type="match status" value="1"/>
</dbReference>
<dbReference type="PANTHER" id="PTHR11895:SF76">
    <property type="entry name" value="INDOLEACETAMIDE HYDROLASE"/>
    <property type="match status" value="1"/>
</dbReference>
<name>A0ABT3HGH8_9HYPH</name>
<organism evidence="2 3">
    <name type="scientific">Rhodobium gokarnense</name>
    <dbReference type="NCBI Taxonomy" id="364296"/>
    <lineage>
        <taxon>Bacteria</taxon>
        <taxon>Pseudomonadati</taxon>
        <taxon>Pseudomonadota</taxon>
        <taxon>Alphaproteobacteria</taxon>
        <taxon>Hyphomicrobiales</taxon>
        <taxon>Rhodobiaceae</taxon>
        <taxon>Rhodobium</taxon>
    </lineage>
</organism>
<evidence type="ECO:0000259" key="1">
    <source>
        <dbReference type="Pfam" id="PF01425"/>
    </source>
</evidence>
<dbReference type="Pfam" id="PF01425">
    <property type="entry name" value="Amidase"/>
    <property type="match status" value="1"/>
</dbReference>
<dbReference type="EMBL" id="JAOQNS010000012">
    <property type="protein sequence ID" value="MCW2309376.1"/>
    <property type="molecule type" value="Genomic_DNA"/>
</dbReference>
<dbReference type="RefSeq" id="WP_264602960.1">
    <property type="nucleotide sequence ID" value="NZ_JAOQNS010000012.1"/>
</dbReference>